<dbReference type="SUPFAM" id="SSF53474">
    <property type="entry name" value="alpha/beta-Hydrolases"/>
    <property type="match status" value="1"/>
</dbReference>
<proteinExistence type="inferred from homology"/>
<evidence type="ECO:0000256" key="3">
    <source>
        <dbReference type="ARBA" id="ARBA00022801"/>
    </source>
</evidence>
<keyword evidence="4" id="KW-0442">Lipid degradation</keyword>
<feature type="signal peptide" evidence="7">
    <location>
        <begin position="1"/>
        <end position="21"/>
    </location>
</feature>
<evidence type="ECO:0000313" key="10">
    <source>
        <dbReference type="Proteomes" id="UP000801492"/>
    </source>
</evidence>
<dbReference type="InterPro" id="IPR006693">
    <property type="entry name" value="AB_hydrolase_lipase"/>
</dbReference>
<dbReference type="InterPro" id="IPR029058">
    <property type="entry name" value="AB_hydrolase_fold"/>
</dbReference>
<protein>
    <recommendedName>
        <fullName evidence="8">Partial AB-hydrolase lipase domain-containing protein</fullName>
    </recommendedName>
</protein>
<sequence length="291" mass="33158">MNYLFVSSILNIIFVTASKHANNVCKTFPDYYKNLKHNPNCFYNPDIHATVQQMIERHGYPFLNYTVVSEDGYVLSLFRIPHGKASTGRKMGRPVFIGHGMGGSSVHFTFMGNKSLAFNLADKGYDVWLANFRGCQYSNKHIFLNENEREYWNFTFNEVGIYDVPALLDLVVRETRQKVIYIGFSMGTTASFIYSSEFPEMASRTIDLMISLAPIAYLHHATTPATILSIQPLYDLAKGFLELITNGAVLRRTPLSLALKTAFCLPYPFQTTMCFILHYILFGYDPQQEDP</sequence>
<dbReference type="OrthoDB" id="9974421at2759"/>
<dbReference type="Gene3D" id="3.40.50.1820">
    <property type="entry name" value="alpha/beta hydrolase"/>
    <property type="match status" value="1"/>
</dbReference>
<evidence type="ECO:0000259" key="8">
    <source>
        <dbReference type="Pfam" id="PF04083"/>
    </source>
</evidence>
<dbReference type="AlphaFoldDB" id="A0A8K0D7W6"/>
<organism evidence="9 10">
    <name type="scientific">Ignelater luminosus</name>
    <name type="common">Cucubano</name>
    <name type="synonym">Pyrophorus luminosus</name>
    <dbReference type="NCBI Taxonomy" id="2038154"/>
    <lineage>
        <taxon>Eukaryota</taxon>
        <taxon>Metazoa</taxon>
        <taxon>Ecdysozoa</taxon>
        <taxon>Arthropoda</taxon>
        <taxon>Hexapoda</taxon>
        <taxon>Insecta</taxon>
        <taxon>Pterygota</taxon>
        <taxon>Neoptera</taxon>
        <taxon>Endopterygota</taxon>
        <taxon>Coleoptera</taxon>
        <taxon>Polyphaga</taxon>
        <taxon>Elateriformia</taxon>
        <taxon>Elateroidea</taxon>
        <taxon>Elateridae</taxon>
        <taxon>Agrypninae</taxon>
        <taxon>Pyrophorini</taxon>
        <taxon>Ignelater</taxon>
    </lineage>
</organism>
<name>A0A8K0D7W6_IGNLU</name>
<keyword evidence="2 7" id="KW-0732">Signal</keyword>
<dbReference type="PANTHER" id="PTHR11005">
    <property type="entry name" value="LYSOSOMAL ACID LIPASE-RELATED"/>
    <property type="match status" value="1"/>
</dbReference>
<evidence type="ECO:0000256" key="2">
    <source>
        <dbReference type="ARBA" id="ARBA00022729"/>
    </source>
</evidence>
<gene>
    <name evidence="9" type="ORF">ILUMI_07639</name>
</gene>
<reference evidence="9" key="1">
    <citation type="submission" date="2019-08" db="EMBL/GenBank/DDBJ databases">
        <title>The genome of the North American firefly Photinus pyralis.</title>
        <authorList>
            <consortium name="Photinus pyralis genome working group"/>
            <person name="Fallon T.R."/>
            <person name="Sander Lower S.E."/>
            <person name="Weng J.-K."/>
        </authorList>
    </citation>
    <scope>NUCLEOTIDE SEQUENCE</scope>
    <source>
        <strain evidence="9">TRF0915ILg1</strain>
        <tissue evidence="9">Whole body</tissue>
    </source>
</reference>
<dbReference type="GO" id="GO:0016042">
    <property type="term" value="P:lipid catabolic process"/>
    <property type="evidence" value="ECO:0007669"/>
    <property type="project" value="UniProtKB-KW"/>
</dbReference>
<comment type="similarity">
    <text evidence="1">Belongs to the AB hydrolase superfamily. Lipase family.</text>
</comment>
<dbReference type="GO" id="GO:0016787">
    <property type="term" value="F:hydrolase activity"/>
    <property type="evidence" value="ECO:0007669"/>
    <property type="project" value="UniProtKB-KW"/>
</dbReference>
<evidence type="ECO:0000313" key="9">
    <source>
        <dbReference type="EMBL" id="KAF2898536.1"/>
    </source>
</evidence>
<dbReference type="FunFam" id="3.40.50.1820:FF:000057">
    <property type="entry name" value="Lipase"/>
    <property type="match status" value="1"/>
</dbReference>
<feature type="domain" description="Partial AB-hydrolase lipase" evidence="8">
    <location>
        <begin position="51"/>
        <end position="110"/>
    </location>
</feature>
<keyword evidence="5" id="KW-0443">Lipid metabolism</keyword>
<dbReference type="Proteomes" id="UP000801492">
    <property type="component" value="Unassembled WGS sequence"/>
</dbReference>
<accession>A0A8K0D7W6</accession>
<keyword evidence="3" id="KW-0378">Hydrolase</keyword>
<feature type="chain" id="PRO_5035468220" description="Partial AB-hydrolase lipase domain-containing protein" evidence="7">
    <location>
        <begin position="22"/>
        <end position="291"/>
    </location>
</feature>
<evidence type="ECO:0000256" key="6">
    <source>
        <dbReference type="ARBA" id="ARBA00023180"/>
    </source>
</evidence>
<dbReference type="Pfam" id="PF04083">
    <property type="entry name" value="Abhydro_lipase"/>
    <property type="match status" value="1"/>
</dbReference>
<evidence type="ECO:0000256" key="1">
    <source>
        <dbReference type="ARBA" id="ARBA00010701"/>
    </source>
</evidence>
<evidence type="ECO:0000256" key="4">
    <source>
        <dbReference type="ARBA" id="ARBA00022963"/>
    </source>
</evidence>
<keyword evidence="6" id="KW-0325">Glycoprotein</keyword>
<feature type="non-terminal residue" evidence="9">
    <location>
        <position position="1"/>
    </location>
</feature>
<dbReference type="EMBL" id="VTPC01003421">
    <property type="protein sequence ID" value="KAF2898536.1"/>
    <property type="molecule type" value="Genomic_DNA"/>
</dbReference>
<keyword evidence="10" id="KW-1185">Reference proteome</keyword>
<evidence type="ECO:0000256" key="7">
    <source>
        <dbReference type="SAM" id="SignalP"/>
    </source>
</evidence>
<comment type="caution">
    <text evidence="9">The sequence shown here is derived from an EMBL/GenBank/DDBJ whole genome shotgun (WGS) entry which is preliminary data.</text>
</comment>
<evidence type="ECO:0000256" key="5">
    <source>
        <dbReference type="ARBA" id="ARBA00023098"/>
    </source>
</evidence>